<evidence type="ECO:0000256" key="1">
    <source>
        <dbReference type="SAM" id="MobiDB-lite"/>
    </source>
</evidence>
<feature type="domain" description="F5/8 type C" evidence="3">
    <location>
        <begin position="19"/>
        <end position="180"/>
    </location>
</feature>
<keyword evidence="2" id="KW-0732">Signal</keyword>
<evidence type="ECO:0000313" key="5">
    <source>
        <dbReference type="Proteomes" id="UP000005408"/>
    </source>
</evidence>
<dbReference type="InterPro" id="IPR008979">
    <property type="entry name" value="Galactose-bd-like_sf"/>
</dbReference>
<evidence type="ECO:0000256" key="2">
    <source>
        <dbReference type="SAM" id="SignalP"/>
    </source>
</evidence>
<dbReference type="PROSITE" id="PS50022">
    <property type="entry name" value="FA58C_3"/>
    <property type="match status" value="2"/>
</dbReference>
<dbReference type="PANTHER" id="PTHR24543">
    <property type="entry name" value="MULTICOPPER OXIDASE-RELATED"/>
    <property type="match status" value="1"/>
</dbReference>
<protein>
    <recommendedName>
        <fullName evidence="3">F5/8 type C domain-containing protein</fullName>
    </recommendedName>
</protein>
<feature type="compositionally biased region" description="Low complexity" evidence="1">
    <location>
        <begin position="560"/>
        <end position="571"/>
    </location>
</feature>
<accession>A0A8W8KUI0</accession>
<keyword evidence="5" id="KW-1185">Reference proteome</keyword>
<dbReference type="PANTHER" id="PTHR24543:SF325">
    <property type="entry name" value="F5_8 TYPE C DOMAIN-CONTAINING PROTEIN"/>
    <property type="match status" value="1"/>
</dbReference>
<dbReference type="Proteomes" id="UP000005408">
    <property type="component" value="Unassembled WGS sequence"/>
</dbReference>
<feature type="region of interest" description="Disordered" evidence="1">
    <location>
        <begin position="560"/>
        <end position="587"/>
    </location>
</feature>
<dbReference type="EnsemblMetazoa" id="G25085.1">
    <property type="protein sequence ID" value="G25085.1:cds"/>
    <property type="gene ID" value="G25085"/>
</dbReference>
<dbReference type="SUPFAM" id="SSF49785">
    <property type="entry name" value="Galactose-binding domain-like"/>
    <property type="match status" value="2"/>
</dbReference>
<dbReference type="FunFam" id="2.60.120.260:FF:000016">
    <property type="entry name" value="Contactin-associated protein-like 4 isoform 1"/>
    <property type="match status" value="2"/>
</dbReference>
<feature type="domain" description="F5/8 type C" evidence="3">
    <location>
        <begin position="335"/>
        <end position="495"/>
    </location>
</feature>
<name>A0A8W8KUI0_MAGGI</name>
<sequence length="645" mass="69444">MMHGLYLHFFLFCFYGGITYVESTEICKQPIAKSSNLTASSEYGKKDATHMYGAERGYLDTKEEVINGVTEIGGWAAATNDQNQFIQATFSRPHLIRDIITQGRHGCCSQWVTSYSLQYSYDCKQWKTVGGVNATIFKGNADEDSKVTNKLSCPIWARCVRVVPKTWNSQIAMRLEFLGCPIKMPGAPTSPSSTAVNSAPPSTTLPVTTVHLPTGVASNYNPLDPVDCKRSLLAYNCSIPLIRQHCKHSCGNSSTNASTTITVSATTVNQNSASTVSASNATQLTATTSGANNATSPLATTSQQGNSQTSATQSSSSGSTNATQSIRLPSTPPPCDEYLVSGTNPVPDSHITASSEYGTHDPKHDYSAARARINNTETKNSQGVTQMGAWTADILDKNQYIRVELNQLSTIKAIVTKGRDGCCKQWVTKYVMMYSTDGKHWQEYGSNPAHVFKGNSDENSPEINTLSTPIQAKYVMIHPLEWNHHIAMSSTTISTIAPLYNPKDPIDCKRAIASFGCSQPILITHCPLTCGAAPSSSVSSHSPLSATMAALTTSNARSTSAAAAQQMTTTTLKPKVHKSTPGSPSQTTAVIKTTTANILPSGSASFYDPRDPPDCMRTLLTYPCSLNIIQMHCKYSCASQKKPNG</sequence>
<evidence type="ECO:0000313" key="4">
    <source>
        <dbReference type="EnsemblMetazoa" id="G25085.1:cds"/>
    </source>
</evidence>
<dbReference type="AlphaFoldDB" id="A0A8W8KUI0"/>
<dbReference type="Gene3D" id="2.60.120.260">
    <property type="entry name" value="Galactose-binding domain-like"/>
    <property type="match status" value="2"/>
</dbReference>
<proteinExistence type="predicted"/>
<dbReference type="InterPro" id="IPR000421">
    <property type="entry name" value="FA58C"/>
</dbReference>
<feature type="chain" id="PRO_5036502237" description="F5/8 type C domain-containing protein" evidence="2">
    <location>
        <begin position="24"/>
        <end position="645"/>
    </location>
</feature>
<dbReference type="Pfam" id="PF00754">
    <property type="entry name" value="F5_F8_type_C"/>
    <property type="match status" value="2"/>
</dbReference>
<feature type="compositionally biased region" description="Low complexity" evidence="1">
    <location>
        <begin position="288"/>
        <end position="325"/>
    </location>
</feature>
<dbReference type="PROSITE" id="PS01285">
    <property type="entry name" value="FA58C_1"/>
    <property type="match status" value="2"/>
</dbReference>
<organism evidence="4 5">
    <name type="scientific">Magallana gigas</name>
    <name type="common">Pacific oyster</name>
    <name type="synonym">Crassostrea gigas</name>
    <dbReference type="NCBI Taxonomy" id="29159"/>
    <lineage>
        <taxon>Eukaryota</taxon>
        <taxon>Metazoa</taxon>
        <taxon>Spiralia</taxon>
        <taxon>Lophotrochozoa</taxon>
        <taxon>Mollusca</taxon>
        <taxon>Bivalvia</taxon>
        <taxon>Autobranchia</taxon>
        <taxon>Pteriomorphia</taxon>
        <taxon>Ostreida</taxon>
        <taxon>Ostreoidea</taxon>
        <taxon>Ostreidae</taxon>
        <taxon>Magallana</taxon>
    </lineage>
</organism>
<reference evidence="4" key="1">
    <citation type="submission" date="2022-08" db="UniProtKB">
        <authorList>
            <consortium name="EnsemblMetazoa"/>
        </authorList>
    </citation>
    <scope>IDENTIFICATION</scope>
    <source>
        <strain evidence="4">05x7-T-G4-1.051#20</strain>
    </source>
</reference>
<evidence type="ECO:0000259" key="3">
    <source>
        <dbReference type="PROSITE" id="PS50022"/>
    </source>
</evidence>
<dbReference type="CDD" id="cd00057">
    <property type="entry name" value="FA58C"/>
    <property type="match status" value="2"/>
</dbReference>
<feature type="signal peptide" evidence="2">
    <location>
        <begin position="1"/>
        <end position="23"/>
    </location>
</feature>
<dbReference type="SMART" id="SM00231">
    <property type="entry name" value="FA58C"/>
    <property type="match status" value="2"/>
</dbReference>
<feature type="region of interest" description="Disordered" evidence="1">
    <location>
        <begin position="288"/>
        <end position="345"/>
    </location>
</feature>